<dbReference type="GO" id="GO:0004222">
    <property type="term" value="F:metalloendopeptidase activity"/>
    <property type="evidence" value="ECO:0007669"/>
    <property type="project" value="InterPro"/>
</dbReference>
<geneLocation type="chloroplast" evidence="3"/>
<keyword evidence="1" id="KW-0547">Nucleotide-binding</keyword>
<dbReference type="EMBL" id="KR017748">
    <property type="protein sequence ID" value="AKZ21090.1"/>
    <property type="molecule type" value="Genomic_DNA"/>
</dbReference>
<keyword evidence="3" id="KW-0131">Cell cycle</keyword>
<reference evidence="3" key="1">
    <citation type="journal article" date="2015" name="Genome Announc.">
        <title>Draft Plastid and Mitochondrial Genome Sequences from Antarctic Alga Prasiola crispa.</title>
        <authorList>
            <person name="Carvalho E.L."/>
            <person name="Wallau Gda L."/>
            <person name="Rangel D.L."/>
            <person name="Machado L.C."/>
            <person name="da Silva A.F."/>
            <person name="da Silva L.F."/>
            <person name="Macedo P.E."/>
            <person name="Pereira A.B."/>
            <person name="Victoria Fde C."/>
            <person name="Boldo J.T."/>
            <person name="Dal Belo C.A."/>
            <person name="Pinto P.M."/>
        </authorList>
    </citation>
    <scope>NUCLEOTIDE SEQUENCE</scope>
</reference>
<evidence type="ECO:0000259" key="2">
    <source>
        <dbReference type="Pfam" id="PF00004"/>
    </source>
</evidence>
<feature type="domain" description="ATPase AAA-type core" evidence="2">
    <location>
        <begin position="9"/>
        <end position="132"/>
    </location>
</feature>
<protein>
    <submittedName>
        <fullName evidence="3">Cell division protein</fullName>
    </submittedName>
</protein>
<keyword evidence="3" id="KW-0934">Plastid</keyword>
<sequence length="668" mass="77606">MQPNQSFSGTERIKNLFEKAREIAPCIIFIDEIDTFAEKRTVMMENPIFHDPILDSIYPSSQKHKNNSANQNSKQLESSLKQNKGNLLRQLLIELDGVISNKKILVFAATNRPQILDSALIRPGRFNKTLDLKLPNKQKRIEIIKLYSDNMGVEKNISLDYIANLTIGLSAADLASAINQSSIQAIQSETIHTIETLEYGIHSITGYTTQKNKLRSFVKKRSLPKTTNSFLINRLAYYQAGKIVVHTLLKTHPNIIAVHLWPEVKSPRHHLIHSIREKQFSQIYRRVELESRIIGFYAGKAGELIGLFKELFFNKKSNNKGKPTISFYLRSSEDRPGDLNSSIFSRPSLTVLQSDLGIQDMNLASWLGEIMVNKWYLYSKKISIENFNRLKENYNTEQNANGAIADLLQKKSSAFHSLYQNLQNNSKEVTNVLSTSTKSVKYLWLQKQIAKKFEFLYSNKTDWYRIYSVDHKQDENTRYVSPDIYYHSNIYLKKLNKYKFKNTKILVNNKFSSIVNWNEIYPINRDYIYQSLLATCFNKSLSIIDQNRELLDLFATSLLRKEILREYEIHNIIQEFFRNRVNDIGSLDPEISLVSVTNKNMNFDKVINKNSQQNLKNKIPPEITKTEKLNEFYGEKKFQKIQNTWGEKSHRKLCKFINFKNLKGSTEK</sequence>
<dbReference type="AlphaFoldDB" id="A0A0R8RZZ0"/>
<dbReference type="GO" id="GO:0006508">
    <property type="term" value="P:proteolysis"/>
    <property type="evidence" value="ECO:0007669"/>
    <property type="project" value="InterPro"/>
</dbReference>
<accession>A0A0R8RZZ0</accession>
<dbReference type="Gene3D" id="3.40.50.300">
    <property type="entry name" value="P-loop containing nucleotide triphosphate hydrolases"/>
    <property type="match status" value="1"/>
</dbReference>
<dbReference type="Pfam" id="PF00004">
    <property type="entry name" value="AAA"/>
    <property type="match status" value="1"/>
</dbReference>
<dbReference type="InterPro" id="IPR037219">
    <property type="entry name" value="Peptidase_M41-like"/>
</dbReference>
<keyword evidence="3" id="KW-0150">Chloroplast</keyword>
<dbReference type="GO" id="GO:0005524">
    <property type="term" value="F:ATP binding"/>
    <property type="evidence" value="ECO:0007669"/>
    <property type="project" value="UniProtKB-KW"/>
</dbReference>
<dbReference type="SUPFAM" id="SSF140990">
    <property type="entry name" value="FtsH protease domain-like"/>
    <property type="match status" value="2"/>
</dbReference>
<dbReference type="InterPro" id="IPR003959">
    <property type="entry name" value="ATPase_AAA_core"/>
</dbReference>
<dbReference type="PROSITE" id="PS00674">
    <property type="entry name" value="AAA"/>
    <property type="match status" value="1"/>
</dbReference>
<organism evidence="3">
    <name type="scientific">Prasiola crispa</name>
    <name type="common">Green alga</name>
    <name type="synonym">Ulva crispa</name>
    <dbReference type="NCBI Taxonomy" id="173492"/>
    <lineage>
        <taxon>Eukaryota</taxon>
        <taxon>Viridiplantae</taxon>
        <taxon>Chlorophyta</taxon>
        <taxon>core chlorophytes</taxon>
        <taxon>Trebouxiophyceae</taxon>
        <taxon>Prasiolales</taxon>
        <taxon>Prasiolaceae</taxon>
        <taxon>Prasiola</taxon>
    </lineage>
</organism>
<keyword evidence="3" id="KW-0132">Cell division</keyword>
<dbReference type="PANTHER" id="PTHR23076">
    <property type="entry name" value="METALLOPROTEASE M41 FTSH"/>
    <property type="match status" value="1"/>
</dbReference>
<dbReference type="Gene3D" id="1.10.8.60">
    <property type="match status" value="1"/>
</dbReference>
<gene>
    <name evidence="3" type="primary">ftsH</name>
</gene>
<dbReference type="GO" id="GO:0016887">
    <property type="term" value="F:ATP hydrolysis activity"/>
    <property type="evidence" value="ECO:0007669"/>
    <property type="project" value="InterPro"/>
</dbReference>
<dbReference type="Gene3D" id="1.20.58.760">
    <property type="entry name" value="Peptidase M41"/>
    <property type="match status" value="1"/>
</dbReference>
<dbReference type="GO" id="GO:0004176">
    <property type="term" value="F:ATP-dependent peptidase activity"/>
    <property type="evidence" value="ECO:0007669"/>
    <property type="project" value="InterPro"/>
</dbReference>
<evidence type="ECO:0000313" key="3">
    <source>
        <dbReference type="EMBL" id="AKZ21090.1"/>
    </source>
</evidence>
<name>A0A0R8RZZ0_PRACR</name>
<dbReference type="InterPro" id="IPR003960">
    <property type="entry name" value="ATPase_AAA_CS"/>
</dbReference>
<comment type="similarity">
    <text evidence="1">Belongs to the AAA ATPase family.</text>
</comment>
<proteinExistence type="inferred from homology"/>
<dbReference type="GO" id="GO:0009535">
    <property type="term" value="C:chloroplast thylakoid membrane"/>
    <property type="evidence" value="ECO:0007669"/>
    <property type="project" value="TreeGrafter"/>
</dbReference>
<dbReference type="PANTHER" id="PTHR23076:SF118">
    <property type="entry name" value="ATP-DEPENDENT ZINC METALLOPROTEASE FTSH 6, CHLOROPLASTIC"/>
    <property type="match status" value="1"/>
</dbReference>
<keyword evidence="1" id="KW-0067">ATP-binding</keyword>
<dbReference type="GO" id="GO:0051301">
    <property type="term" value="P:cell division"/>
    <property type="evidence" value="ECO:0007669"/>
    <property type="project" value="UniProtKB-KW"/>
</dbReference>
<dbReference type="SUPFAM" id="SSF52540">
    <property type="entry name" value="P-loop containing nucleoside triphosphate hydrolases"/>
    <property type="match status" value="1"/>
</dbReference>
<evidence type="ECO:0000256" key="1">
    <source>
        <dbReference type="RuleBase" id="RU003651"/>
    </source>
</evidence>
<dbReference type="InterPro" id="IPR027417">
    <property type="entry name" value="P-loop_NTPase"/>
</dbReference>